<proteinExistence type="predicted"/>
<evidence type="ECO:0000313" key="2">
    <source>
        <dbReference type="EMBL" id="OMD45857.1"/>
    </source>
</evidence>
<gene>
    <name evidence="2" type="ORF">BSK56_17970</name>
</gene>
<dbReference type="EMBL" id="MPTB01000023">
    <property type="protein sequence ID" value="OMD45857.1"/>
    <property type="molecule type" value="Genomic_DNA"/>
</dbReference>
<keyword evidence="3" id="KW-1185">Reference proteome</keyword>
<feature type="domain" description="N-acetyltransferase" evidence="1">
    <location>
        <begin position="8"/>
        <end position="168"/>
    </location>
</feature>
<sequence>MHLIKDNLVIREATADDAQILCNWWNDGMIMAHAGYPEGLGTTVQETLDMLQTAAGCNHRLILEIDGMPIGEMNFRIFAGHCAEIGIKICNFNHHNQGLGSAFLTMLISSLFKQMEIQKIILDTNLKNYRAQHVYEKLGFRKVAVHHDSWRNQLGELQSSVDYELTKENYVIKASAD</sequence>
<dbReference type="SUPFAM" id="SSF55729">
    <property type="entry name" value="Acyl-CoA N-acyltransferases (Nat)"/>
    <property type="match status" value="1"/>
</dbReference>
<dbReference type="InterPro" id="IPR016181">
    <property type="entry name" value="Acyl_CoA_acyltransferase"/>
</dbReference>
<name>A0ABX3H5X6_PAEBO</name>
<dbReference type="PANTHER" id="PTHR43415:SF3">
    <property type="entry name" value="GNAT-FAMILY ACETYLTRANSFERASE"/>
    <property type="match status" value="1"/>
</dbReference>
<dbReference type="Gene3D" id="3.40.630.30">
    <property type="match status" value="1"/>
</dbReference>
<dbReference type="PANTHER" id="PTHR43415">
    <property type="entry name" value="SPERMIDINE N(1)-ACETYLTRANSFERASE"/>
    <property type="match status" value="1"/>
</dbReference>
<accession>A0ABX3H5X6</accession>
<dbReference type="RefSeq" id="WP_076112044.1">
    <property type="nucleotide sequence ID" value="NZ_MPTB01000023.1"/>
</dbReference>
<dbReference type="PROSITE" id="PS51186">
    <property type="entry name" value="GNAT"/>
    <property type="match status" value="1"/>
</dbReference>
<protein>
    <recommendedName>
        <fullName evidence="1">N-acetyltransferase domain-containing protein</fullName>
    </recommendedName>
</protein>
<dbReference type="Proteomes" id="UP000187412">
    <property type="component" value="Unassembled WGS sequence"/>
</dbReference>
<reference evidence="2 3" key="1">
    <citation type="submission" date="2016-10" db="EMBL/GenBank/DDBJ databases">
        <title>Paenibacillus species isolates.</title>
        <authorList>
            <person name="Beno S.M."/>
        </authorList>
    </citation>
    <scope>NUCLEOTIDE SEQUENCE [LARGE SCALE GENOMIC DNA]</scope>
    <source>
        <strain evidence="2 3">FSL H7-0744</strain>
    </source>
</reference>
<evidence type="ECO:0000259" key="1">
    <source>
        <dbReference type="PROSITE" id="PS51186"/>
    </source>
</evidence>
<dbReference type="InterPro" id="IPR000182">
    <property type="entry name" value="GNAT_dom"/>
</dbReference>
<dbReference type="Pfam" id="PF13302">
    <property type="entry name" value="Acetyltransf_3"/>
    <property type="match status" value="1"/>
</dbReference>
<organism evidence="2 3">
    <name type="scientific">Paenibacillus borealis</name>
    <dbReference type="NCBI Taxonomy" id="160799"/>
    <lineage>
        <taxon>Bacteria</taxon>
        <taxon>Bacillati</taxon>
        <taxon>Bacillota</taxon>
        <taxon>Bacilli</taxon>
        <taxon>Bacillales</taxon>
        <taxon>Paenibacillaceae</taxon>
        <taxon>Paenibacillus</taxon>
    </lineage>
</organism>
<evidence type="ECO:0000313" key="3">
    <source>
        <dbReference type="Proteomes" id="UP000187412"/>
    </source>
</evidence>
<comment type="caution">
    <text evidence="2">The sequence shown here is derived from an EMBL/GenBank/DDBJ whole genome shotgun (WGS) entry which is preliminary data.</text>
</comment>